<dbReference type="EMBL" id="BK014758">
    <property type="protein sequence ID" value="DAD74338.1"/>
    <property type="molecule type" value="Genomic_DNA"/>
</dbReference>
<organism evidence="1">
    <name type="scientific">Siphoviridae sp. ctabX13</name>
    <dbReference type="NCBI Taxonomy" id="2826389"/>
    <lineage>
        <taxon>Viruses</taxon>
        <taxon>Duplodnaviria</taxon>
        <taxon>Heunggongvirae</taxon>
        <taxon>Uroviricota</taxon>
        <taxon>Caudoviricetes</taxon>
    </lineage>
</organism>
<evidence type="ECO:0000313" key="1">
    <source>
        <dbReference type="EMBL" id="DAD74338.1"/>
    </source>
</evidence>
<protein>
    <submittedName>
        <fullName evidence="1">Uncharacterized protein</fullName>
    </submittedName>
</protein>
<proteinExistence type="predicted"/>
<name>A0A8S5LWQ4_9CAUD</name>
<accession>A0A8S5LWQ4</accession>
<sequence length="30" mass="3514">MLPPLKLLSQIKKDSENYSKSNFYKIKKTA</sequence>
<reference evidence="1" key="1">
    <citation type="journal article" date="2021" name="Proc. Natl. Acad. Sci. U.S.A.">
        <title>A Catalog of Tens of Thousands of Viruses from Human Metagenomes Reveals Hidden Associations with Chronic Diseases.</title>
        <authorList>
            <person name="Tisza M.J."/>
            <person name="Buck C.B."/>
        </authorList>
    </citation>
    <scope>NUCLEOTIDE SEQUENCE</scope>
    <source>
        <strain evidence="1">CtabX13</strain>
    </source>
</reference>